<evidence type="ECO:0000256" key="4">
    <source>
        <dbReference type="ARBA" id="ARBA00022825"/>
    </source>
</evidence>
<evidence type="ECO:0000256" key="5">
    <source>
        <dbReference type="PROSITE-ProRule" id="PRU01240"/>
    </source>
</evidence>
<dbReference type="InterPro" id="IPR022398">
    <property type="entry name" value="Peptidase_S8_His-AS"/>
</dbReference>
<dbReference type="Pfam" id="PF00082">
    <property type="entry name" value="Peptidase_S8"/>
    <property type="match status" value="1"/>
</dbReference>
<gene>
    <name evidence="7" type="ORF">SAMN04488522_101100</name>
</gene>
<evidence type="ECO:0000313" key="8">
    <source>
        <dbReference type="Proteomes" id="UP000184287"/>
    </source>
</evidence>
<dbReference type="GO" id="GO:0004252">
    <property type="term" value="F:serine-type endopeptidase activity"/>
    <property type="evidence" value="ECO:0007669"/>
    <property type="project" value="UniProtKB-UniRule"/>
</dbReference>
<keyword evidence="2 5" id="KW-0645">Protease</keyword>
<sequence length="511" mass="53468">MAHFIIAPKQNTPANNLKSISGKISEFWSKKTNGNKQSVIHIEADPQAVEQHKSELSGTHHIEAVIPHTNGQKELLQNMAEEHLKRSKENSPVVQHATIAAPVPSPAPVMVVVDGIAENTPPVPLYGSTVSAVIVEAGHLPDTVTAITNQNGQVSFTLDNSGMSIGMIMTDPAGNYWSMATSSNETSYQIDCPLIANDGPYGWWQQLMGLSSYDATRGKGMKVGVIDTGVGPNPCLQNVIDLGSLINGVYDPTGGGDVDIHGSIVCGLIAAQPQQNGQYGGTASGATIFSIRVFPSDGGDANQGDVAQAIRMMVDEHQVDLINLSLASKIPSKIEEEAINYAYNKGVVCVCASGNTGTPVSYPAAYPEAISVGALGLNTWGPAGSVTQVLIPTDPTRINPAGYYIPMFSNFGSKLDCVAPAVGLISTFPDKYGINQAYGDLAGTSLASPMVVGFLCGQLAIDEQYQKLTGAARAAYVKPALVAACTSLGLPAELQGAGVPKIENTSINPLP</sequence>
<feature type="active site" description="Charge relay system" evidence="5">
    <location>
        <position position="445"/>
    </location>
</feature>
<keyword evidence="3 5" id="KW-0378">Hydrolase</keyword>
<evidence type="ECO:0000256" key="2">
    <source>
        <dbReference type="ARBA" id="ARBA00022670"/>
    </source>
</evidence>
<proteinExistence type="inferred from homology"/>
<dbReference type="EMBL" id="FQUQ01000001">
    <property type="protein sequence ID" value="SHE40110.1"/>
    <property type="molecule type" value="Genomic_DNA"/>
</dbReference>
<dbReference type="GO" id="GO:0006508">
    <property type="term" value="P:proteolysis"/>
    <property type="evidence" value="ECO:0007669"/>
    <property type="project" value="UniProtKB-KW"/>
</dbReference>
<evidence type="ECO:0000313" key="7">
    <source>
        <dbReference type="EMBL" id="SHE40110.1"/>
    </source>
</evidence>
<keyword evidence="4 5" id="KW-0720">Serine protease</keyword>
<accession>A0A1M4T6Q9</accession>
<dbReference type="Proteomes" id="UP000184287">
    <property type="component" value="Unassembled WGS sequence"/>
</dbReference>
<feature type="active site" description="Charge relay system" evidence="5">
    <location>
        <position position="227"/>
    </location>
</feature>
<dbReference type="PROSITE" id="PS00136">
    <property type="entry name" value="SUBTILASE_ASP"/>
    <property type="match status" value="1"/>
</dbReference>
<dbReference type="InterPro" id="IPR036852">
    <property type="entry name" value="Peptidase_S8/S53_dom_sf"/>
</dbReference>
<dbReference type="InterPro" id="IPR050131">
    <property type="entry name" value="Peptidase_S8_subtilisin-like"/>
</dbReference>
<name>A0A1M4T6Q9_9SPHI</name>
<dbReference type="PANTHER" id="PTHR43806:SF11">
    <property type="entry name" value="CEREVISIN-RELATED"/>
    <property type="match status" value="1"/>
</dbReference>
<protein>
    <submittedName>
        <fullName evidence="7">Subtilase family protein</fullName>
    </submittedName>
</protein>
<feature type="domain" description="Peptidase S8/S53" evidence="6">
    <location>
        <begin position="218"/>
        <end position="456"/>
    </location>
</feature>
<dbReference type="InterPro" id="IPR015500">
    <property type="entry name" value="Peptidase_S8_subtilisin-rel"/>
</dbReference>
<reference evidence="8" key="1">
    <citation type="submission" date="2016-11" db="EMBL/GenBank/DDBJ databases">
        <authorList>
            <person name="Varghese N."/>
            <person name="Submissions S."/>
        </authorList>
    </citation>
    <scope>NUCLEOTIDE SEQUENCE [LARGE SCALE GENOMIC DNA]</scope>
    <source>
        <strain evidence="8">DSM 16990</strain>
    </source>
</reference>
<keyword evidence="8" id="KW-1185">Reference proteome</keyword>
<organism evidence="7 8">
    <name type="scientific">Pedobacter caeni</name>
    <dbReference type="NCBI Taxonomy" id="288992"/>
    <lineage>
        <taxon>Bacteria</taxon>
        <taxon>Pseudomonadati</taxon>
        <taxon>Bacteroidota</taxon>
        <taxon>Sphingobacteriia</taxon>
        <taxon>Sphingobacteriales</taxon>
        <taxon>Sphingobacteriaceae</taxon>
        <taxon>Pedobacter</taxon>
    </lineage>
</organism>
<evidence type="ECO:0000256" key="1">
    <source>
        <dbReference type="ARBA" id="ARBA00011073"/>
    </source>
</evidence>
<dbReference type="SUPFAM" id="SSF52743">
    <property type="entry name" value="Subtilisin-like"/>
    <property type="match status" value="1"/>
</dbReference>
<dbReference type="PROSITE" id="PS51892">
    <property type="entry name" value="SUBTILASE"/>
    <property type="match status" value="1"/>
</dbReference>
<dbReference type="PRINTS" id="PR00723">
    <property type="entry name" value="SUBTILISIN"/>
</dbReference>
<dbReference type="Gene3D" id="3.40.50.200">
    <property type="entry name" value="Peptidase S8/S53 domain"/>
    <property type="match status" value="1"/>
</dbReference>
<dbReference type="AlphaFoldDB" id="A0A1M4T6Q9"/>
<comment type="similarity">
    <text evidence="1 5">Belongs to the peptidase S8 family.</text>
</comment>
<feature type="active site" description="Charge relay system" evidence="5">
    <location>
        <position position="261"/>
    </location>
</feature>
<dbReference type="InterPro" id="IPR023827">
    <property type="entry name" value="Peptidase_S8_Asp-AS"/>
</dbReference>
<dbReference type="STRING" id="288992.SAMN04488522_101100"/>
<dbReference type="PROSITE" id="PS00137">
    <property type="entry name" value="SUBTILASE_HIS"/>
    <property type="match status" value="1"/>
</dbReference>
<dbReference type="InterPro" id="IPR000209">
    <property type="entry name" value="Peptidase_S8/S53_dom"/>
</dbReference>
<dbReference type="PANTHER" id="PTHR43806">
    <property type="entry name" value="PEPTIDASE S8"/>
    <property type="match status" value="1"/>
</dbReference>
<evidence type="ECO:0000256" key="3">
    <source>
        <dbReference type="ARBA" id="ARBA00022801"/>
    </source>
</evidence>
<evidence type="ECO:0000259" key="6">
    <source>
        <dbReference type="Pfam" id="PF00082"/>
    </source>
</evidence>